<evidence type="ECO:0000313" key="1">
    <source>
        <dbReference type="EMBL" id="GIY45008.1"/>
    </source>
</evidence>
<dbReference type="Proteomes" id="UP001054837">
    <property type="component" value="Unassembled WGS sequence"/>
</dbReference>
<organism evidence="1 2">
    <name type="scientific">Caerostris darwini</name>
    <dbReference type="NCBI Taxonomy" id="1538125"/>
    <lineage>
        <taxon>Eukaryota</taxon>
        <taxon>Metazoa</taxon>
        <taxon>Ecdysozoa</taxon>
        <taxon>Arthropoda</taxon>
        <taxon>Chelicerata</taxon>
        <taxon>Arachnida</taxon>
        <taxon>Araneae</taxon>
        <taxon>Araneomorphae</taxon>
        <taxon>Entelegynae</taxon>
        <taxon>Araneoidea</taxon>
        <taxon>Araneidae</taxon>
        <taxon>Caerostris</taxon>
    </lineage>
</organism>
<accession>A0AAV4TEB7</accession>
<proteinExistence type="predicted"/>
<dbReference type="AlphaFoldDB" id="A0AAV4TEB7"/>
<sequence>MDLISYSRNPFGDSLDQKTWSSTAASVSIGEKSNILPHRIILPLTIKSDLCNSSPTPFSVCHPLRKITNGNFPFGVVLIAVRNRHCSSEIGFLGHAATL</sequence>
<reference evidence="1 2" key="1">
    <citation type="submission" date="2021-06" db="EMBL/GenBank/DDBJ databases">
        <title>Caerostris darwini draft genome.</title>
        <authorList>
            <person name="Kono N."/>
            <person name="Arakawa K."/>
        </authorList>
    </citation>
    <scope>NUCLEOTIDE SEQUENCE [LARGE SCALE GENOMIC DNA]</scope>
</reference>
<name>A0AAV4TEB7_9ARAC</name>
<evidence type="ECO:0000313" key="2">
    <source>
        <dbReference type="Proteomes" id="UP001054837"/>
    </source>
</evidence>
<protein>
    <submittedName>
        <fullName evidence="1">Uncharacterized protein</fullName>
    </submittedName>
</protein>
<comment type="caution">
    <text evidence="1">The sequence shown here is derived from an EMBL/GenBank/DDBJ whole genome shotgun (WGS) entry which is preliminary data.</text>
</comment>
<gene>
    <name evidence="1" type="ORF">CDAR_267391</name>
</gene>
<dbReference type="EMBL" id="BPLQ01009584">
    <property type="protein sequence ID" value="GIY45008.1"/>
    <property type="molecule type" value="Genomic_DNA"/>
</dbReference>
<keyword evidence="2" id="KW-1185">Reference proteome</keyword>